<dbReference type="PRINTS" id="PR00368">
    <property type="entry name" value="FADPNR"/>
</dbReference>
<dbReference type="AlphaFoldDB" id="A0A2S9XDB2"/>
<dbReference type="InterPro" id="IPR036188">
    <property type="entry name" value="FAD/NAD-bd_sf"/>
</dbReference>
<dbReference type="PANTHER" id="PTHR42949">
    <property type="entry name" value="ANAEROBIC GLYCEROL-3-PHOSPHATE DEHYDROGENASE SUBUNIT B"/>
    <property type="match status" value="1"/>
</dbReference>
<evidence type="ECO:0000313" key="4">
    <source>
        <dbReference type="EMBL" id="PRP90858.1"/>
    </source>
</evidence>
<dbReference type="PANTHER" id="PTHR42949:SF3">
    <property type="entry name" value="ANAEROBIC GLYCEROL-3-PHOSPHATE DEHYDROGENASE SUBUNIT B"/>
    <property type="match status" value="1"/>
</dbReference>
<accession>A0A2S9XDB2</accession>
<name>A0A2S9XDB2_9BACT</name>
<protein>
    <submittedName>
        <fullName evidence="4">Pyridine nucleotide-disulfide oxidoreductase</fullName>
    </submittedName>
</protein>
<dbReference type="InterPro" id="IPR042204">
    <property type="entry name" value="2Fe-2S-bd_N"/>
</dbReference>
<keyword evidence="1" id="KW-0560">Oxidoreductase</keyword>
<dbReference type="GO" id="GO:0051537">
    <property type="term" value="F:2 iron, 2 sulfur cluster binding"/>
    <property type="evidence" value="ECO:0007669"/>
    <property type="project" value="InterPro"/>
</dbReference>
<gene>
    <name evidence="4" type="ORF">ENSA5_61080</name>
</gene>
<dbReference type="InterPro" id="IPR036010">
    <property type="entry name" value="2Fe-2S_ferredoxin-like_sf"/>
</dbReference>
<comment type="caution">
    <text evidence="4">The sequence shown here is derived from an EMBL/GenBank/DDBJ whole genome shotgun (WGS) entry which is preliminary data.</text>
</comment>
<dbReference type="GO" id="GO:0016491">
    <property type="term" value="F:oxidoreductase activity"/>
    <property type="evidence" value="ECO:0007669"/>
    <property type="project" value="UniProtKB-KW"/>
</dbReference>
<evidence type="ECO:0000256" key="2">
    <source>
        <dbReference type="SAM" id="MobiDB-lite"/>
    </source>
</evidence>
<dbReference type="Pfam" id="PF01494">
    <property type="entry name" value="FAD_binding_3"/>
    <property type="match status" value="1"/>
</dbReference>
<dbReference type="CDD" id="cd00207">
    <property type="entry name" value="fer2"/>
    <property type="match status" value="1"/>
</dbReference>
<feature type="region of interest" description="Disordered" evidence="2">
    <location>
        <begin position="450"/>
        <end position="487"/>
    </location>
</feature>
<dbReference type="RefSeq" id="WP_106395292.1">
    <property type="nucleotide sequence ID" value="NZ_PVNK01000267.1"/>
</dbReference>
<evidence type="ECO:0000259" key="3">
    <source>
        <dbReference type="Pfam" id="PF01494"/>
    </source>
</evidence>
<evidence type="ECO:0000256" key="1">
    <source>
        <dbReference type="ARBA" id="ARBA00023002"/>
    </source>
</evidence>
<dbReference type="Gene3D" id="3.10.20.440">
    <property type="entry name" value="2Fe-2S iron-sulphur cluster binding domain, sarcosine oxidase, alpha subunit, N-terminal domain"/>
    <property type="match status" value="1"/>
</dbReference>
<dbReference type="PRINTS" id="PR00469">
    <property type="entry name" value="PNDRDTASEII"/>
</dbReference>
<keyword evidence="5" id="KW-1185">Reference proteome</keyword>
<dbReference type="SUPFAM" id="SSF51905">
    <property type="entry name" value="FAD/NAD(P)-binding domain"/>
    <property type="match status" value="1"/>
</dbReference>
<dbReference type="OrthoDB" id="573392at2"/>
<dbReference type="PROSITE" id="PS00197">
    <property type="entry name" value="2FE2S_FER_1"/>
    <property type="match status" value="1"/>
</dbReference>
<feature type="compositionally biased region" description="Basic and acidic residues" evidence="2">
    <location>
        <begin position="469"/>
        <end position="487"/>
    </location>
</feature>
<dbReference type="InterPro" id="IPR006058">
    <property type="entry name" value="2Fe2S_fd_BS"/>
</dbReference>
<dbReference type="InterPro" id="IPR002938">
    <property type="entry name" value="FAD-bd"/>
</dbReference>
<dbReference type="Pfam" id="PF13510">
    <property type="entry name" value="Fer2_4"/>
    <property type="match status" value="1"/>
</dbReference>
<dbReference type="InterPro" id="IPR001041">
    <property type="entry name" value="2Fe-2S_ferredoxin-type"/>
</dbReference>
<dbReference type="SUPFAM" id="SSF54292">
    <property type="entry name" value="2Fe-2S ferredoxin-like"/>
    <property type="match status" value="1"/>
</dbReference>
<dbReference type="Proteomes" id="UP000237968">
    <property type="component" value="Unassembled WGS sequence"/>
</dbReference>
<feature type="domain" description="FAD-binding" evidence="3">
    <location>
        <begin position="162"/>
        <end position="196"/>
    </location>
</feature>
<sequence>MSRKRPLLVPAKPEAQAVRLRFDEALIEARPEDTLATALIAAGMLMTSRSPKYRRPRGPYCLGGDCGTCLVRVDGRPSVRACMVPVREGMRASSQNSYQPKRLDPTQLVDRVFPGGIDHHHLMVRPRVVNQVMQEFARNLTGFGELPEGVSEREYEYLGHELPVLIIGAGPAGRAAAAVFEQTGVDHLILDRLAPTQLDANLAPELCGPAPTKLLANAGVFGIYPGPRQGLPGPGEGGPLEQPLALVGASELRGQTERLHAIRPRHLLFCTGSRDPMVPFVNNDLPGIVAARGLVRALRRTDTRIAGPCVVVGEGPWAATLREALDAQRSPDAPKVDLVEPQDIERAVGGERVEALICRGRRVSAALVAVAGPPAPAHELAAQAGVSLRFDGAGFAVERAAASHGRCGALGATSLWAAGDVCGWIGPQAAARDGARVATALLEALAAAPDDARGARHYTPSAPPQPPPMRERAVVGDRFAEPPQEPK</sequence>
<dbReference type="EMBL" id="PVNK01000267">
    <property type="protein sequence ID" value="PRP90858.1"/>
    <property type="molecule type" value="Genomic_DNA"/>
</dbReference>
<dbReference type="GO" id="GO:0071949">
    <property type="term" value="F:FAD binding"/>
    <property type="evidence" value="ECO:0007669"/>
    <property type="project" value="InterPro"/>
</dbReference>
<evidence type="ECO:0000313" key="5">
    <source>
        <dbReference type="Proteomes" id="UP000237968"/>
    </source>
</evidence>
<organism evidence="4 5">
    <name type="scientific">Enhygromyxa salina</name>
    <dbReference type="NCBI Taxonomy" id="215803"/>
    <lineage>
        <taxon>Bacteria</taxon>
        <taxon>Pseudomonadati</taxon>
        <taxon>Myxococcota</taxon>
        <taxon>Polyangia</taxon>
        <taxon>Nannocystales</taxon>
        <taxon>Nannocystaceae</taxon>
        <taxon>Enhygromyxa</taxon>
    </lineage>
</organism>
<proteinExistence type="predicted"/>
<dbReference type="InterPro" id="IPR051691">
    <property type="entry name" value="Metab_Enz_Cyan_OpOx_G3PDH"/>
</dbReference>
<reference evidence="4 5" key="1">
    <citation type="submission" date="2018-03" db="EMBL/GenBank/DDBJ databases">
        <title>Draft Genome Sequences of the Obligatory Marine Myxobacteria Enhygromyxa salina SWB005.</title>
        <authorList>
            <person name="Poehlein A."/>
            <person name="Moghaddam J.A."/>
            <person name="Harms H."/>
            <person name="Alanjari M."/>
            <person name="Koenig G.M."/>
            <person name="Daniel R."/>
            <person name="Schaeberle T.F."/>
        </authorList>
    </citation>
    <scope>NUCLEOTIDE SEQUENCE [LARGE SCALE GENOMIC DNA]</scope>
    <source>
        <strain evidence="4 5">SWB005</strain>
    </source>
</reference>
<dbReference type="Gene3D" id="3.50.50.60">
    <property type="entry name" value="FAD/NAD(P)-binding domain"/>
    <property type="match status" value="1"/>
</dbReference>